<dbReference type="Gene3D" id="3.40.50.300">
    <property type="entry name" value="P-loop containing nucleotide triphosphate hydrolases"/>
    <property type="match status" value="1"/>
</dbReference>
<accession>A0A432W447</accession>
<dbReference type="Proteomes" id="UP000288293">
    <property type="component" value="Unassembled WGS sequence"/>
</dbReference>
<dbReference type="InterPro" id="IPR003593">
    <property type="entry name" value="AAA+_ATPase"/>
</dbReference>
<dbReference type="InterPro" id="IPR017911">
    <property type="entry name" value="MacB-like_ATP-bd"/>
</dbReference>
<gene>
    <name evidence="5" type="ORF">CWE09_10350</name>
</gene>
<feature type="domain" description="ABC transporter" evidence="4">
    <location>
        <begin position="6"/>
        <end position="235"/>
    </location>
</feature>
<dbReference type="InterPro" id="IPR003439">
    <property type="entry name" value="ABC_transporter-like_ATP-bd"/>
</dbReference>
<keyword evidence="3 5" id="KW-0067">ATP-binding</keyword>
<evidence type="ECO:0000313" key="6">
    <source>
        <dbReference type="Proteomes" id="UP000288293"/>
    </source>
</evidence>
<reference evidence="5 6" key="1">
    <citation type="journal article" date="2011" name="Front. Microbiol.">
        <title>Genomic signatures of strain selection and enhancement in Bacillus atrophaeus var. globigii, a historical biowarfare simulant.</title>
        <authorList>
            <person name="Gibbons H.S."/>
            <person name="Broomall S.M."/>
            <person name="McNew L.A."/>
            <person name="Daligault H."/>
            <person name="Chapman C."/>
            <person name="Bruce D."/>
            <person name="Karavis M."/>
            <person name="Krepps M."/>
            <person name="McGregor P.A."/>
            <person name="Hong C."/>
            <person name="Park K.H."/>
            <person name="Akmal A."/>
            <person name="Feldman A."/>
            <person name="Lin J.S."/>
            <person name="Chang W.E."/>
            <person name="Higgs B.W."/>
            <person name="Demirev P."/>
            <person name="Lindquist J."/>
            <person name="Liem A."/>
            <person name="Fochler E."/>
            <person name="Read T.D."/>
            <person name="Tapia R."/>
            <person name="Johnson S."/>
            <person name="Bishop-Lilly K.A."/>
            <person name="Detter C."/>
            <person name="Han C."/>
            <person name="Sozhamannan S."/>
            <person name="Rosenzweig C.N."/>
            <person name="Skowronski E.W."/>
        </authorList>
    </citation>
    <scope>NUCLEOTIDE SEQUENCE [LARGE SCALE GENOMIC DNA]</scope>
    <source>
        <strain evidence="5 6">MLST1</strain>
    </source>
</reference>
<sequence>MSTTSVAISDLTFNWRGQTAPVINIAALHIQQGEQLILQGPSGSGKSTLLSLLAGVHTPTQGQIEINGVNLTTLSNRQRDRFRADNIGYIFQQFNLLPYLDCLHNVQLACDFSARRRQQLQQKQTTPEQESKRLLQRLGLPEELFSRKASQLSVGQQQRVAAARALIGAPPLIIADEPTSALDSDSRHDFLSLLFEECQAAGSTLIFVTHDTDLTQRFQRQLRLQDINAVSGVVL</sequence>
<comment type="caution">
    <text evidence="5">The sequence shown here is derived from an EMBL/GenBank/DDBJ whole genome shotgun (WGS) entry which is preliminary data.</text>
</comment>
<evidence type="ECO:0000259" key="4">
    <source>
        <dbReference type="PROSITE" id="PS50893"/>
    </source>
</evidence>
<keyword evidence="6" id="KW-1185">Reference proteome</keyword>
<dbReference type="Pfam" id="PF00005">
    <property type="entry name" value="ABC_tran"/>
    <property type="match status" value="1"/>
</dbReference>
<dbReference type="RefSeq" id="WP_126803972.1">
    <property type="nucleotide sequence ID" value="NZ_PIPL01000002.1"/>
</dbReference>
<keyword evidence="2" id="KW-0547">Nucleotide-binding</keyword>
<dbReference type="SUPFAM" id="SSF52540">
    <property type="entry name" value="P-loop containing nucleoside triphosphate hydrolases"/>
    <property type="match status" value="1"/>
</dbReference>
<organism evidence="5 6">
    <name type="scientific">Aliidiomarina minuta</name>
    <dbReference type="NCBI Taxonomy" id="880057"/>
    <lineage>
        <taxon>Bacteria</taxon>
        <taxon>Pseudomonadati</taxon>
        <taxon>Pseudomonadota</taxon>
        <taxon>Gammaproteobacteria</taxon>
        <taxon>Alteromonadales</taxon>
        <taxon>Idiomarinaceae</taxon>
        <taxon>Aliidiomarina</taxon>
    </lineage>
</organism>
<dbReference type="PROSITE" id="PS50893">
    <property type="entry name" value="ABC_TRANSPORTER_2"/>
    <property type="match status" value="1"/>
</dbReference>
<dbReference type="EMBL" id="PIPL01000002">
    <property type="protein sequence ID" value="RUO24271.1"/>
    <property type="molecule type" value="Genomic_DNA"/>
</dbReference>
<dbReference type="CDD" id="cd03255">
    <property type="entry name" value="ABC_MJ0796_LolCDE_FtsE"/>
    <property type="match status" value="1"/>
</dbReference>
<evidence type="ECO:0000256" key="1">
    <source>
        <dbReference type="ARBA" id="ARBA00022448"/>
    </source>
</evidence>
<dbReference type="GO" id="GO:0016887">
    <property type="term" value="F:ATP hydrolysis activity"/>
    <property type="evidence" value="ECO:0007669"/>
    <property type="project" value="InterPro"/>
</dbReference>
<evidence type="ECO:0000256" key="2">
    <source>
        <dbReference type="ARBA" id="ARBA00022741"/>
    </source>
</evidence>
<name>A0A432W447_9GAMM</name>
<dbReference type="InterPro" id="IPR015854">
    <property type="entry name" value="ABC_transpr_LolD-like"/>
</dbReference>
<dbReference type="PANTHER" id="PTHR24220">
    <property type="entry name" value="IMPORT ATP-BINDING PROTEIN"/>
    <property type="match status" value="1"/>
</dbReference>
<dbReference type="GO" id="GO:0005886">
    <property type="term" value="C:plasma membrane"/>
    <property type="evidence" value="ECO:0007669"/>
    <property type="project" value="TreeGrafter"/>
</dbReference>
<dbReference type="GO" id="GO:0005524">
    <property type="term" value="F:ATP binding"/>
    <property type="evidence" value="ECO:0007669"/>
    <property type="project" value="UniProtKB-KW"/>
</dbReference>
<dbReference type="SMART" id="SM00382">
    <property type="entry name" value="AAA"/>
    <property type="match status" value="1"/>
</dbReference>
<dbReference type="GO" id="GO:0022857">
    <property type="term" value="F:transmembrane transporter activity"/>
    <property type="evidence" value="ECO:0007669"/>
    <property type="project" value="TreeGrafter"/>
</dbReference>
<evidence type="ECO:0000313" key="5">
    <source>
        <dbReference type="EMBL" id="RUO24271.1"/>
    </source>
</evidence>
<dbReference type="OrthoDB" id="9802264at2"/>
<dbReference type="InterPro" id="IPR027417">
    <property type="entry name" value="P-loop_NTPase"/>
</dbReference>
<keyword evidence="1" id="KW-0813">Transport</keyword>
<protein>
    <submittedName>
        <fullName evidence="5">Methionine ABC transporter ATP-binding protein</fullName>
    </submittedName>
</protein>
<proteinExistence type="predicted"/>
<evidence type="ECO:0000256" key="3">
    <source>
        <dbReference type="ARBA" id="ARBA00022840"/>
    </source>
</evidence>
<dbReference type="AlphaFoldDB" id="A0A432W447"/>
<dbReference type="PANTHER" id="PTHR24220:SF611">
    <property type="entry name" value="ATP-BINDING COMPONENT OF ABC TRANSPORTER-RELATED"/>
    <property type="match status" value="1"/>
</dbReference>